<gene>
    <name evidence="7" type="ORF">FRACYDRAFT_164879</name>
</gene>
<dbReference type="PANTHER" id="PTHR43811">
    <property type="entry name" value="FKBP-TYPE PEPTIDYL-PROLYL CIS-TRANS ISOMERASE FKPA"/>
    <property type="match status" value="1"/>
</dbReference>
<comment type="catalytic activity">
    <reaction evidence="1 5">
        <text>[protein]-peptidylproline (omega=180) = [protein]-peptidylproline (omega=0)</text>
        <dbReference type="Rhea" id="RHEA:16237"/>
        <dbReference type="Rhea" id="RHEA-COMP:10747"/>
        <dbReference type="Rhea" id="RHEA-COMP:10748"/>
        <dbReference type="ChEBI" id="CHEBI:83833"/>
        <dbReference type="ChEBI" id="CHEBI:83834"/>
        <dbReference type="EC" id="5.2.1.8"/>
    </reaction>
</comment>
<dbReference type="KEGG" id="fcy:FRACYDRAFT_164879"/>
<dbReference type="EC" id="5.2.1.8" evidence="2 5"/>
<dbReference type="OrthoDB" id="1902587at2759"/>
<dbReference type="Pfam" id="PF00254">
    <property type="entry name" value="FKBP_C"/>
    <property type="match status" value="1"/>
</dbReference>
<reference evidence="7 8" key="1">
    <citation type="submission" date="2016-09" db="EMBL/GenBank/DDBJ databases">
        <title>Extensive genetic diversity and differential bi-allelic expression allows diatom success in the polar Southern Ocean.</title>
        <authorList>
            <consortium name="DOE Joint Genome Institute"/>
            <person name="Mock T."/>
            <person name="Otillar R.P."/>
            <person name="Strauss J."/>
            <person name="Dupont C."/>
            <person name="Frickenhaus S."/>
            <person name="Maumus F."/>
            <person name="Mcmullan M."/>
            <person name="Sanges R."/>
            <person name="Schmutz J."/>
            <person name="Toseland A."/>
            <person name="Valas R."/>
            <person name="Veluchamy A."/>
            <person name="Ward B.J."/>
            <person name="Allen A."/>
            <person name="Barry K."/>
            <person name="Falciatore A."/>
            <person name="Ferrante M."/>
            <person name="Fortunato A.E."/>
            <person name="Gloeckner G."/>
            <person name="Gruber A."/>
            <person name="Hipkin R."/>
            <person name="Janech M."/>
            <person name="Kroth P."/>
            <person name="Leese F."/>
            <person name="Lindquist E."/>
            <person name="Lyon B.R."/>
            <person name="Martin J."/>
            <person name="Mayer C."/>
            <person name="Parker M."/>
            <person name="Quesneville H."/>
            <person name="Raymond J."/>
            <person name="Uhlig C."/>
            <person name="Valentin K.U."/>
            <person name="Worden A.Z."/>
            <person name="Armbrust E.V."/>
            <person name="Bowler C."/>
            <person name="Green B."/>
            <person name="Moulton V."/>
            <person name="Van Oosterhout C."/>
            <person name="Grigoriev I."/>
        </authorList>
    </citation>
    <scope>NUCLEOTIDE SEQUENCE [LARGE SCALE GENOMIC DNA]</scope>
    <source>
        <strain evidence="7 8">CCMP1102</strain>
    </source>
</reference>
<evidence type="ECO:0000256" key="1">
    <source>
        <dbReference type="ARBA" id="ARBA00000971"/>
    </source>
</evidence>
<evidence type="ECO:0000313" key="8">
    <source>
        <dbReference type="Proteomes" id="UP000095751"/>
    </source>
</evidence>
<keyword evidence="3 5" id="KW-0697">Rotamase</keyword>
<dbReference type="InParanoid" id="A0A1E7FY75"/>
<evidence type="ECO:0000256" key="5">
    <source>
        <dbReference type="PROSITE-ProRule" id="PRU00277"/>
    </source>
</evidence>
<protein>
    <recommendedName>
        <fullName evidence="2 5">peptidylprolyl isomerase</fullName>
        <ecNumber evidence="2 5">5.2.1.8</ecNumber>
    </recommendedName>
</protein>
<sequence>VAADGMLVTVAYKGSLLSNGKVFDEGPGISFRLGDGKVIAGWEQGIAGMKVGGKRTLKIPPNLAYGDQGAGDMIPPGAHLVFDCELKAI</sequence>
<proteinExistence type="predicted"/>
<accession>A0A1E7FY75</accession>
<dbReference type="InterPro" id="IPR046357">
    <property type="entry name" value="PPIase_dom_sf"/>
</dbReference>
<feature type="non-terminal residue" evidence="7">
    <location>
        <position position="1"/>
    </location>
</feature>
<dbReference type="PANTHER" id="PTHR43811:SF19">
    <property type="entry name" value="39 KDA FK506-BINDING NUCLEAR PROTEIN"/>
    <property type="match status" value="1"/>
</dbReference>
<dbReference type="InterPro" id="IPR001179">
    <property type="entry name" value="PPIase_FKBP_dom"/>
</dbReference>
<evidence type="ECO:0000256" key="3">
    <source>
        <dbReference type="ARBA" id="ARBA00023110"/>
    </source>
</evidence>
<dbReference type="AlphaFoldDB" id="A0A1E7FY75"/>
<name>A0A1E7FY75_9STRA</name>
<evidence type="ECO:0000256" key="4">
    <source>
        <dbReference type="ARBA" id="ARBA00023235"/>
    </source>
</evidence>
<dbReference type="EMBL" id="KV784353">
    <property type="protein sequence ID" value="OEU23086.1"/>
    <property type="molecule type" value="Genomic_DNA"/>
</dbReference>
<dbReference type="Proteomes" id="UP000095751">
    <property type="component" value="Unassembled WGS sequence"/>
</dbReference>
<keyword evidence="8" id="KW-1185">Reference proteome</keyword>
<evidence type="ECO:0000256" key="2">
    <source>
        <dbReference type="ARBA" id="ARBA00013194"/>
    </source>
</evidence>
<dbReference type="SUPFAM" id="SSF54534">
    <property type="entry name" value="FKBP-like"/>
    <property type="match status" value="1"/>
</dbReference>
<keyword evidence="4 5" id="KW-0413">Isomerase</keyword>
<evidence type="ECO:0000313" key="7">
    <source>
        <dbReference type="EMBL" id="OEU23086.1"/>
    </source>
</evidence>
<dbReference type="GO" id="GO:0003755">
    <property type="term" value="F:peptidyl-prolyl cis-trans isomerase activity"/>
    <property type="evidence" value="ECO:0007669"/>
    <property type="project" value="UniProtKB-KW"/>
</dbReference>
<dbReference type="PROSITE" id="PS50059">
    <property type="entry name" value="FKBP_PPIASE"/>
    <property type="match status" value="1"/>
</dbReference>
<evidence type="ECO:0000259" key="6">
    <source>
        <dbReference type="PROSITE" id="PS50059"/>
    </source>
</evidence>
<organism evidence="7 8">
    <name type="scientific">Fragilariopsis cylindrus CCMP1102</name>
    <dbReference type="NCBI Taxonomy" id="635003"/>
    <lineage>
        <taxon>Eukaryota</taxon>
        <taxon>Sar</taxon>
        <taxon>Stramenopiles</taxon>
        <taxon>Ochrophyta</taxon>
        <taxon>Bacillariophyta</taxon>
        <taxon>Bacillariophyceae</taxon>
        <taxon>Bacillariophycidae</taxon>
        <taxon>Bacillariales</taxon>
        <taxon>Bacillariaceae</taxon>
        <taxon>Fragilariopsis</taxon>
    </lineage>
</organism>
<feature type="domain" description="PPIase FKBP-type" evidence="6">
    <location>
        <begin position="5"/>
        <end position="89"/>
    </location>
</feature>
<feature type="non-terminal residue" evidence="7">
    <location>
        <position position="89"/>
    </location>
</feature>
<dbReference type="Gene3D" id="3.10.50.40">
    <property type="match status" value="1"/>
</dbReference>